<accession>A0AA96RM39</accession>
<evidence type="ECO:0000313" key="9">
    <source>
        <dbReference type="EMBL" id="WNR46056.1"/>
    </source>
</evidence>
<feature type="transmembrane region" description="Helical" evidence="7">
    <location>
        <begin position="12"/>
        <end position="30"/>
    </location>
</feature>
<dbReference type="Gene3D" id="3.30.565.10">
    <property type="entry name" value="Histidine kinase-like ATPase, C-terminal domain"/>
    <property type="match status" value="1"/>
</dbReference>
<dbReference type="KEGG" id="proo:MJB10_08180"/>
<dbReference type="EMBL" id="CP130319">
    <property type="protein sequence ID" value="WNR46056.1"/>
    <property type="molecule type" value="Genomic_DNA"/>
</dbReference>
<feature type="transmembrane region" description="Helical" evidence="7">
    <location>
        <begin position="286"/>
        <end position="309"/>
    </location>
</feature>
<keyword evidence="7" id="KW-1133">Transmembrane helix</keyword>
<name>A0AA96RM39_9BACL</name>
<keyword evidence="2" id="KW-1003">Cell membrane</keyword>
<keyword evidence="4" id="KW-0808">Transferase</keyword>
<dbReference type="GO" id="GO:0005886">
    <property type="term" value="C:plasma membrane"/>
    <property type="evidence" value="ECO:0007669"/>
    <property type="project" value="UniProtKB-SubCell"/>
</dbReference>
<proteinExistence type="predicted"/>
<dbReference type="SUPFAM" id="SSF158472">
    <property type="entry name" value="HAMP domain-like"/>
    <property type="match status" value="1"/>
</dbReference>
<feature type="domain" description="HAMP" evidence="8">
    <location>
        <begin position="310"/>
        <end position="362"/>
    </location>
</feature>
<gene>
    <name evidence="9" type="ORF">MJB10_08180</name>
</gene>
<evidence type="ECO:0000256" key="1">
    <source>
        <dbReference type="ARBA" id="ARBA00004651"/>
    </source>
</evidence>
<dbReference type="InterPro" id="IPR003594">
    <property type="entry name" value="HATPase_dom"/>
</dbReference>
<evidence type="ECO:0000256" key="6">
    <source>
        <dbReference type="ARBA" id="ARBA00023136"/>
    </source>
</evidence>
<dbReference type="Pfam" id="PF02518">
    <property type="entry name" value="HATPase_c"/>
    <property type="match status" value="1"/>
</dbReference>
<sequence length="575" mass="66329">MRIRLSIFQKINIILIILFVPTLILIYYSTRTSTEVVRNEILKSSETYLSLLANQIDTTADQLSFYAITMNRDSTLRSFLNYETLQAPYDKYTTRNTIVEKLKLNSTSSSWNNSITVFAPRIKEVVSSDDSITYNENYIRANLTPTWKLHAPDKRYGSDSYFIRHFTDPIYTAGKLPFYYQSITEITFSKRNLMEMLDTFRASGNIHDPILYMPDQPPILNSKSEAKNIEPLIASLDGIDLSSNGHITTQWNGNKYLITYKMSKTLGWYLTDYVPINTVLSPIKRISLIFTAILLFLIVVGFTLSFTIYRNVQAPIAKMMYSVRTLMRGDYSAQIDYQAKNEFHILITQFNAMARQIKEQIETIYESKIRLQEATLKQLQSQIDPHFLYNCLNFIQNSAKRGDEEMIISMTLNLGAYYRYTTRLGNPLSTLHEEITLIRNYLEIHKLRLRKMSYDIQIPKEMENIELPRLLLQPLVENAIIHGIEPNVHPGYVRITGEMKDGFYRLDVEDNGVGMKEEARLRLNKAMTNSGNEDDLCGVWNVAQRLLLHWGEQAEVAAIPSELGGLKISLSWPIL</sequence>
<evidence type="ECO:0000256" key="3">
    <source>
        <dbReference type="ARBA" id="ARBA00022553"/>
    </source>
</evidence>
<dbReference type="AlphaFoldDB" id="A0AA96RM39"/>
<dbReference type="Pfam" id="PF06580">
    <property type="entry name" value="His_kinase"/>
    <property type="match status" value="1"/>
</dbReference>
<comment type="subcellular location">
    <subcellularLocation>
        <location evidence="1">Cell membrane</location>
        <topology evidence="1">Multi-pass membrane protein</topology>
    </subcellularLocation>
</comment>
<evidence type="ECO:0000256" key="7">
    <source>
        <dbReference type="SAM" id="Phobius"/>
    </source>
</evidence>
<keyword evidence="7" id="KW-0812">Transmembrane</keyword>
<dbReference type="PANTHER" id="PTHR34220:SF7">
    <property type="entry name" value="SENSOR HISTIDINE KINASE YPDA"/>
    <property type="match status" value="1"/>
</dbReference>
<dbReference type="InterPro" id="IPR010559">
    <property type="entry name" value="Sig_transdc_His_kin_internal"/>
</dbReference>
<dbReference type="GO" id="GO:0000155">
    <property type="term" value="F:phosphorelay sensor kinase activity"/>
    <property type="evidence" value="ECO:0007669"/>
    <property type="project" value="InterPro"/>
</dbReference>
<dbReference type="CDD" id="cd06225">
    <property type="entry name" value="HAMP"/>
    <property type="match status" value="1"/>
</dbReference>
<dbReference type="PANTHER" id="PTHR34220">
    <property type="entry name" value="SENSOR HISTIDINE KINASE YPDA"/>
    <property type="match status" value="1"/>
</dbReference>
<evidence type="ECO:0000256" key="4">
    <source>
        <dbReference type="ARBA" id="ARBA00022679"/>
    </source>
</evidence>
<dbReference type="SMART" id="SM00304">
    <property type="entry name" value="HAMP"/>
    <property type="match status" value="1"/>
</dbReference>
<evidence type="ECO:0000256" key="5">
    <source>
        <dbReference type="ARBA" id="ARBA00022777"/>
    </source>
</evidence>
<evidence type="ECO:0000313" key="10">
    <source>
        <dbReference type="Proteomes" id="UP001304650"/>
    </source>
</evidence>
<evidence type="ECO:0000259" key="8">
    <source>
        <dbReference type="PROSITE" id="PS50885"/>
    </source>
</evidence>
<protein>
    <submittedName>
        <fullName evidence="9">Histidine kinase</fullName>
    </submittedName>
</protein>
<dbReference type="SUPFAM" id="SSF55874">
    <property type="entry name" value="ATPase domain of HSP90 chaperone/DNA topoisomerase II/histidine kinase"/>
    <property type="match status" value="1"/>
</dbReference>
<dbReference type="Proteomes" id="UP001304650">
    <property type="component" value="Chromosome"/>
</dbReference>
<reference evidence="9" key="1">
    <citation type="submission" date="2022-02" db="EMBL/GenBank/DDBJ databases">
        <title>Paenibacillus sp. MBLB1832 Whole Genome Shotgun Sequencing.</title>
        <authorList>
            <person name="Hwang C.Y."/>
            <person name="Cho E.-S."/>
            <person name="Seo M.-J."/>
        </authorList>
    </citation>
    <scope>NUCLEOTIDE SEQUENCE</scope>
    <source>
        <strain evidence="9">MBLB1832</strain>
    </source>
</reference>
<dbReference type="PROSITE" id="PS50885">
    <property type="entry name" value="HAMP"/>
    <property type="match status" value="1"/>
</dbReference>
<evidence type="ECO:0000256" key="2">
    <source>
        <dbReference type="ARBA" id="ARBA00022475"/>
    </source>
</evidence>
<dbReference type="RefSeq" id="WP_314803329.1">
    <property type="nucleotide sequence ID" value="NZ_CP130319.1"/>
</dbReference>
<dbReference type="Pfam" id="PF00672">
    <property type="entry name" value="HAMP"/>
    <property type="match status" value="1"/>
</dbReference>
<keyword evidence="3" id="KW-0597">Phosphoprotein</keyword>
<keyword evidence="10" id="KW-1185">Reference proteome</keyword>
<dbReference type="Gene3D" id="6.10.340.10">
    <property type="match status" value="1"/>
</dbReference>
<dbReference type="InterPro" id="IPR050640">
    <property type="entry name" value="Bact_2-comp_sensor_kinase"/>
</dbReference>
<dbReference type="InterPro" id="IPR036890">
    <property type="entry name" value="HATPase_C_sf"/>
</dbReference>
<dbReference type="InterPro" id="IPR003660">
    <property type="entry name" value="HAMP_dom"/>
</dbReference>
<organism evidence="9 10">
    <name type="scientific">Paenibacillus roseopurpureus</name>
    <dbReference type="NCBI Taxonomy" id="2918901"/>
    <lineage>
        <taxon>Bacteria</taxon>
        <taxon>Bacillati</taxon>
        <taxon>Bacillota</taxon>
        <taxon>Bacilli</taxon>
        <taxon>Bacillales</taxon>
        <taxon>Paenibacillaceae</taxon>
        <taxon>Paenibacillus</taxon>
    </lineage>
</organism>
<keyword evidence="6 7" id="KW-0472">Membrane</keyword>
<keyword evidence="5 9" id="KW-0418">Kinase</keyword>